<reference evidence="9 10" key="1">
    <citation type="submission" date="2021-06" db="EMBL/GenBank/DDBJ databases">
        <title>Description of novel taxa of the family Lachnospiraceae.</title>
        <authorList>
            <person name="Chaplin A.V."/>
            <person name="Sokolova S.R."/>
            <person name="Pikina A.P."/>
            <person name="Korzhanova M."/>
            <person name="Belova V."/>
            <person name="Korostin D."/>
            <person name="Efimov B.A."/>
        </authorList>
    </citation>
    <scope>NUCLEOTIDE SEQUENCE [LARGE SCALE GENOMIC DNA]</scope>
    <source>
        <strain evidence="9 10">ASD4241</strain>
    </source>
</reference>
<dbReference type="SUPFAM" id="SSF52172">
    <property type="entry name" value="CheY-like"/>
    <property type="match status" value="1"/>
</dbReference>
<evidence type="ECO:0000256" key="2">
    <source>
        <dbReference type="ARBA" id="ARBA00023015"/>
    </source>
</evidence>
<dbReference type="InterPro" id="IPR009057">
    <property type="entry name" value="Homeodomain-like_sf"/>
</dbReference>
<keyword evidence="10" id="KW-1185">Reference proteome</keyword>
<accession>A0ABS6KDP1</accession>
<dbReference type="Pfam" id="PF12833">
    <property type="entry name" value="HTH_18"/>
    <property type="match status" value="1"/>
</dbReference>
<dbReference type="PROSITE" id="PS50110">
    <property type="entry name" value="RESPONSE_REGULATORY"/>
    <property type="match status" value="1"/>
</dbReference>
<feature type="modified residue" description="4-aspartylphosphate" evidence="6">
    <location>
        <position position="55"/>
    </location>
</feature>
<dbReference type="SMART" id="SM00342">
    <property type="entry name" value="HTH_ARAC"/>
    <property type="match status" value="1"/>
</dbReference>
<dbReference type="Pfam" id="PF00072">
    <property type="entry name" value="Response_reg"/>
    <property type="match status" value="1"/>
</dbReference>
<evidence type="ECO:0000313" key="9">
    <source>
        <dbReference type="EMBL" id="MBU9728629.1"/>
    </source>
</evidence>
<proteinExistence type="predicted"/>
<dbReference type="PRINTS" id="PR00032">
    <property type="entry name" value="HTHARAC"/>
</dbReference>
<comment type="function">
    <text evidence="5">May play the central regulatory role in sporulation. It may be an element of the effector pathway responsible for the activation of sporulation genes in response to nutritional stress. Spo0A may act in concert with spo0H (a sigma factor) to control the expression of some genes that are critical to the sporulation process.</text>
</comment>
<dbReference type="PANTHER" id="PTHR43280:SF2">
    <property type="entry name" value="HTH-TYPE TRANSCRIPTIONAL REGULATOR EXSA"/>
    <property type="match status" value="1"/>
</dbReference>
<evidence type="ECO:0000256" key="4">
    <source>
        <dbReference type="ARBA" id="ARBA00023163"/>
    </source>
</evidence>
<dbReference type="InterPro" id="IPR001789">
    <property type="entry name" value="Sig_transdc_resp-reg_receiver"/>
</dbReference>
<evidence type="ECO:0000256" key="6">
    <source>
        <dbReference type="PROSITE-ProRule" id="PRU00169"/>
    </source>
</evidence>
<keyword evidence="4" id="KW-0804">Transcription</keyword>
<evidence type="ECO:0000256" key="3">
    <source>
        <dbReference type="ARBA" id="ARBA00023125"/>
    </source>
</evidence>
<keyword evidence="6" id="KW-0597">Phosphoprotein</keyword>
<protein>
    <recommendedName>
        <fullName evidence="1">Stage 0 sporulation protein A homolog</fullName>
    </recommendedName>
</protein>
<evidence type="ECO:0000259" key="7">
    <source>
        <dbReference type="PROSITE" id="PS01124"/>
    </source>
</evidence>
<dbReference type="SMART" id="SM00448">
    <property type="entry name" value="REC"/>
    <property type="match status" value="1"/>
</dbReference>
<keyword evidence="3" id="KW-0238">DNA-binding</keyword>
<dbReference type="InterPro" id="IPR020449">
    <property type="entry name" value="Tscrpt_reg_AraC-type_HTH"/>
</dbReference>
<dbReference type="RefSeq" id="WP_238727478.1">
    <property type="nucleotide sequence ID" value="NZ_JAHQCX010000021.1"/>
</dbReference>
<dbReference type="PROSITE" id="PS01124">
    <property type="entry name" value="HTH_ARAC_FAMILY_2"/>
    <property type="match status" value="1"/>
</dbReference>
<dbReference type="Gene3D" id="1.10.10.60">
    <property type="entry name" value="Homeodomain-like"/>
    <property type="match status" value="2"/>
</dbReference>
<name>A0ABS6KDP1_9FIRM</name>
<dbReference type="SUPFAM" id="SSF46689">
    <property type="entry name" value="Homeodomain-like"/>
    <property type="match status" value="2"/>
</dbReference>
<evidence type="ECO:0000256" key="1">
    <source>
        <dbReference type="ARBA" id="ARBA00018672"/>
    </source>
</evidence>
<evidence type="ECO:0000256" key="5">
    <source>
        <dbReference type="ARBA" id="ARBA00024867"/>
    </source>
</evidence>
<dbReference type="PANTHER" id="PTHR43280">
    <property type="entry name" value="ARAC-FAMILY TRANSCRIPTIONAL REGULATOR"/>
    <property type="match status" value="1"/>
</dbReference>
<comment type="caution">
    <text evidence="9">The sequence shown here is derived from an EMBL/GenBank/DDBJ whole genome shotgun (WGS) entry which is preliminary data.</text>
</comment>
<evidence type="ECO:0000313" key="10">
    <source>
        <dbReference type="Proteomes" id="UP001314681"/>
    </source>
</evidence>
<sequence>MIRTIILDDEKIIRKGIQKIIRENLPELEVTASLQNGRECLEYLEISGADLIISDIRMPYVDGLELLKTLRNRGQQTDVFLISGFDDFDYCRTALKYGAQDYLLKPIDKNDFIRSLRAYIDRCDENRAGNRVDVKLNEDDRRTIREIKKYLRNHFSQDITLKELSDKFYMNPSYISQLFKKETGVTITEYLIRIKMEMAGIMLKDPAVRISDVSAQVGYKNPKQFASMFKKVMGLTPSQYRDHFE</sequence>
<dbReference type="EMBL" id="JAHQCX010000021">
    <property type="protein sequence ID" value="MBU9728629.1"/>
    <property type="molecule type" value="Genomic_DNA"/>
</dbReference>
<dbReference type="Gene3D" id="3.40.50.2300">
    <property type="match status" value="1"/>
</dbReference>
<gene>
    <name evidence="9" type="ORF">KTH90_21805</name>
</gene>
<feature type="domain" description="HTH araC/xylS-type" evidence="7">
    <location>
        <begin position="145"/>
        <end position="243"/>
    </location>
</feature>
<dbReference type="Proteomes" id="UP001314681">
    <property type="component" value="Unassembled WGS sequence"/>
</dbReference>
<feature type="domain" description="Response regulatory" evidence="8">
    <location>
        <begin position="3"/>
        <end position="120"/>
    </location>
</feature>
<evidence type="ECO:0000259" key="8">
    <source>
        <dbReference type="PROSITE" id="PS50110"/>
    </source>
</evidence>
<dbReference type="InterPro" id="IPR018060">
    <property type="entry name" value="HTH_AraC"/>
</dbReference>
<organism evidence="9 10">
    <name type="scientific">Diplocloster modestus</name>
    <dbReference type="NCBI Taxonomy" id="2850322"/>
    <lineage>
        <taxon>Bacteria</taxon>
        <taxon>Bacillati</taxon>
        <taxon>Bacillota</taxon>
        <taxon>Clostridia</taxon>
        <taxon>Lachnospirales</taxon>
        <taxon>Lachnospiraceae</taxon>
        <taxon>Diplocloster</taxon>
    </lineage>
</organism>
<dbReference type="InterPro" id="IPR011006">
    <property type="entry name" value="CheY-like_superfamily"/>
</dbReference>
<keyword evidence="2" id="KW-0805">Transcription regulation</keyword>
<dbReference type="CDD" id="cd17536">
    <property type="entry name" value="REC_YesN-like"/>
    <property type="match status" value="1"/>
</dbReference>